<keyword evidence="7" id="KW-0833">Ubl conjugation pathway</keyword>
<dbReference type="InterPro" id="IPR026846">
    <property type="entry name" value="Nse2(Mms21)"/>
</dbReference>
<dbReference type="SUPFAM" id="SSF57850">
    <property type="entry name" value="RING/U-box"/>
    <property type="match status" value="1"/>
</dbReference>
<evidence type="ECO:0000256" key="6">
    <source>
        <dbReference type="ARBA" id="ARBA00022771"/>
    </source>
</evidence>
<dbReference type="Proteomes" id="UP001145021">
    <property type="component" value="Unassembled WGS sequence"/>
</dbReference>
<dbReference type="EMBL" id="JANBOH010000096">
    <property type="protein sequence ID" value="KAJ1645642.1"/>
    <property type="molecule type" value="Genomic_DNA"/>
</dbReference>
<sequence length="259" mass="28980">MSQRHGNTQQFGSHAQSQGSSGPQVQLQSRLQGVRNDIQNVSGIIEQAMRFCTVAALDLEGFNETDQVKELDLALRSLIDTQHKLALENSLITQASAHLDSSTAEATYQRKYENESKKYQNKSEAEKYGSSEAYRNFRQQLWDLTHEGEAMPGLFSNGTQDDEEDLVISGARVTYKCPITATWLIEPMTSKVCGHSFSREAILTYIRSQRGSGPCPMVGCVHRVTAKDLFADSVLERRVANHLRQLEEQESAATYTMVQ</sequence>
<evidence type="ECO:0000256" key="5">
    <source>
        <dbReference type="ARBA" id="ARBA00022723"/>
    </source>
</evidence>
<organism evidence="13 14">
    <name type="scientific">Coemansia asiatica</name>
    <dbReference type="NCBI Taxonomy" id="1052880"/>
    <lineage>
        <taxon>Eukaryota</taxon>
        <taxon>Fungi</taxon>
        <taxon>Fungi incertae sedis</taxon>
        <taxon>Zoopagomycota</taxon>
        <taxon>Kickxellomycotina</taxon>
        <taxon>Kickxellomycetes</taxon>
        <taxon>Kickxellales</taxon>
        <taxon>Kickxellaceae</taxon>
        <taxon>Coemansia</taxon>
    </lineage>
</organism>
<dbReference type="GO" id="GO:0008270">
    <property type="term" value="F:zinc ion binding"/>
    <property type="evidence" value="ECO:0007669"/>
    <property type="project" value="UniProtKB-KW"/>
</dbReference>
<dbReference type="GO" id="GO:0005634">
    <property type="term" value="C:nucleus"/>
    <property type="evidence" value="ECO:0007669"/>
    <property type="project" value="UniProtKB-SubCell"/>
</dbReference>
<proteinExistence type="inferred from homology"/>
<dbReference type="InterPro" id="IPR013083">
    <property type="entry name" value="Znf_RING/FYVE/PHD"/>
</dbReference>
<dbReference type="GO" id="GO:0000724">
    <property type="term" value="P:double-strand break repair via homologous recombination"/>
    <property type="evidence" value="ECO:0007669"/>
    <property type="project" value="InterPro"/>
</dbReference>
<keyword evidence="14" id="KW-1185">Reference proteome</keyword>
<dbReference type="Gene3D" id="3.30.40.10">
    <property type="entry name" value="Zinc/RING finger domain, C3HC4 (zinc finger)"/>
    <property type="match status" value="1"/>
</dbReference>
<evidence type="ECO:0000256" key="10">
    <source>
        <dbReference type="PROSITE-ProRule" id="PRU00452"/>
    </source>
</evidence>
<evidence type="ECO:0000256" key="4">
    <source>
        <dbReference type="ARBA" id="ARBA00022679"/>
    </source>
</evidence>
<evidence type="ECO:0000256" key="1">
    <source>
        <dbReference type="ARBA" id="ARBA00004123"/>
    </source>
</evidence>
<dbReference type="PANTHER" id="PTHR21330">
    <property type="entry name" value="E3 SUMO-PROTEIN LIGASE NSE2"/>
    <property type="match status" value="1"/>
</dbReference>
<keyword evidence="9" id="KW-0539">Nucleus</keyword>
<feature type="domain" description="SP-RING-type" evidence="12">
    <location>
        <begin position="162"/>
        <end position="244"/>
    </location>
</feature>
<dbReference type="InterPro" id="IPR004181">
    <property type="entry name" value="Znf_MIZ"/>
</dbReference>
<dbReference type="AlphaFoldDB" id="A0A9W8CKM1"/>
<evidence type="ECO:0000256" key="9">
    <source>
        <dbReference type="ARBA" id="ARBA00023242"/>
    </source>
</evidence>
<evidence type="ECO:0000313" key="14">
    <source>
        <dbReference type="Proteomes" id="UP001145021"/>
    </source>
</evidence>
<evidence type="ECO:0000256" key="7">
    <source>
        <dbReference type="ARBA" id="ARBA00022786"/>
    </source>
</evidence>
<dbReference type="PROSITE" id="PS51044">
    <property type="entry name" value="ZF_SP_RING"/>
    <property type="match status" value="1"/>
</dbReference>
<evidence type="ECO:0000259" key="12">
    <source>
        <dbReference type="PROSITE" id="PS51044"/>
    </source>
</evidence>
<comment type="subcellular location">
    <subcellularLocation>
        <location evidence="1">Nucleus</location>
    </subcellularLocation>
</comment>
<comment type="similarity">
    <text evidence="3">Belongs to the NSE2 family.</text>
</comment>
<evidence type="ECO:0000256" key="3">
    <source>
        <dbReference type="ARBA" id="ARBA00008212"/>
    </source>
</evidence>
<dbReference type="Pfam" id="PF11789">
    <property type="entry name" value="zf-Nse"/>
    <property type="match status" value="1"/>
</dbReference>
<keyword evidence="6 10" id="KW-0863">Zinc-finger</keyword>
<evidence type="ECO:0000256" key="8">
    <source>
        <dbReference type="ARBA" id="ARBA00022833"/>
    </source>
</evidence>
<evidence type="ECO:0000313" key="13">
    <source>
        <dbReference type="EMBL" id="KAJ1645642.1"/>
    </source>
</evidence>
<dbReference type="CDD" id="cd16651">
    <property type="entry name" value="SPL-RING_NSE2"/>
    <property type="match status" value="1"/>
</dbReference>
<dbReference type="GO" id="GO:0030915">
    <property type="term" value="C:Smc5-Smc6 complex"/>
    <property type="evidence" value="ECO:0007669"/>
    <property type="project" value="InterPro"/>
</dbReference>
<accession>A0A9W8CKM1</accession>
<gene>
    <name evidence="13" type="ORF">LPJ64_002803</name>
</gene>
<feature type="region of interest" description="Disordered" evidence="11">
    <location>
        <begin position="1"/>
        <end position="26"/>
    </location>
</feature>
<reference evidence="13" key="1">
    <citation type="submission" date="2022-07" db="EMBL/GenBank/DDBJ databases">
        <title>Phylogenomic reconstructions and comparative analyses of Kickxellomycotina fungi.</title>
        <authorList>
            <person name="Reynolds N.K."/>
            <person name="Stajich J.E."/>
            <person name="Barry K."/>
            <person name="Grigoriev I.V."/>
            <person name="Crous P."/>
            <person name="Smith M.E."/>
        </authorList>
    </citation>
    <scope>NUCLEOTIDE SEQUENCE</scope>
    <source>
        <strain evidence="13">NBRC 105413</strain>
    </source>
</reference>
<evidence type="ECO:0000256" key="2">
    <source>
        <dbReference type="ARBA" id="ARBA00004718"/>
    </source>
</evidence>
<dbReference type="GO" id="GO:0016925">
    <property type="term" value="P:protein sumoylation"/>
    <property type="evidence" value="ECO:0007669"/>
    <property type="project" value="TreeGrafter"/>
</dbReference>
<dbReference type="GO" id="GO:0061665">
    <property type="term" value="F:SUMO ligase activity"/>
    <property type="evidence" value="ECO:0007669"/>
    <property type="project" value="TreeGrafter"/>
</dbReference>
<comment type="pathway">
    <text evidence="2">Protein modification; protein sumoylation.</text>
</comment>
<keyword evidence="4" id="KW-0808">Transferase</keyword>
<comment type="caution">
    <text evidence="13">The sequence shown here is derived from an EMBL/GenBank/DDBJ whole genome shotgun (WGS) entry which is preliminary data.</text>
</comment>
<evidence type="ECO:0000256" key="11">
    <source>
        <dbReference type="SAM" id="MobiDB-lite"/>
    </source>
</evidence>
<keyword evidence="8" id="KW-0862">Zinc</keyword>
<keyword evidence="5" id="KW-0479">Metal-binding</keyword>
<name>A0A9W8CKM1_9FUNG</name>
<dbReference type="PANTHER" id="PTHR21330:SF1">
    <property type="entry name" value="E3 SUMO-PROTEIN LIGASE NSE2"/>
    <property type="match status" value="1"/>
</dbReference>
<protein>
    <recommendedName>
        <fullName evidence="12">SP-RING-type domain-containing protein</fullName>
    </recommendedName>
</protein>